<keyword evidence="3" id="KW-1185">Reference proteome</keyword>
<gene>
    <name evidence="2" type="ordered locus">M301_0811</name>
</gene>
<dbReference type="OrthoDB" id="5296536at2"/>
<dbReference type="STRING" id="666681.M301_0811"/>
<dbReference type="AlphaFoldDB" id="D7DPF1"/>
<evidence type="ECO:0000313" key="3">
    <source>
        <dbReference type="Proteomes" id="UP000000383"/>
    </source>
</evidence>
<dbReference type="eggNOG" id="COG0271">
    <property type="taxonomic scope" value="Bacteria"/>
</dbReference>
<protein>
    <submittedName>
        <fullName evidence="2">BolA family protein</fullName>
    </submittedName>
</protein>
<reference evidence="2 3" key="2">
    <citation type="journal article" date="2011" name="J. Bacteriol.">
        <title>Genomes of three methylotrophs from a single niche uncover genetic and metabolic divergence of Methylophilaceae.</title>
        <authorList>
            <person name="Lapidus A."/>
            <person name="Clum A."/>
            <person name="Labutti K."/>
            <person name="Kaluzhnaya M.G."/>
            <person name="Lim S."/>
            <person name="Beck D.A."/>
            <person name="Glavina Del Rio T."/>
            <person name="Nolan M."/>
            <person name="Mavromatis K."/>
            <person name="Huntemann M."/>
            <person name="Lucas S."/>
            <person name="Lidstrom M.E."/>
            <person name="Ivanova N."/>
            <person name="Chistoserdova L."/>
        </authorList>
    </citation>
    <scope>NUCLEOTIDE SEQUENCE [LARGE SCALE GENOMIC DNA]</scope>
    <source>
        <strain evidence="2 3">301</strain>
    </source>
</reference>
<dbReference type="InterPro" id="IPR036065">
    <property type="entry name" value="BolA-like_sf"/>
</dbReference>
<dbReference type="EMBL" id="CP002056">
    <property type="protein sequence ID" value="ADI29195.1"/>
    <property type="molecule type" value="Genomic_DNA"/>
</dbReference>
<dbReference type="PANTHER" id="PTHR46230">
    <property type="match status" value="1"/>
</dbReference>
<dbReference type="PIRSF" id="PIRSF003113">
    <property type="entry name" value="BolA"/>
    <property type="match status" value="1"/>
</dbReference>
<reference evidence="3" key="1">
    <citation type="submission" date="2010-05" db="EMBL/GenBank/DDBJ databases">
        <title>Complete sequence of Methylotenera sp. 301.</title>
        <authorList>
            <person name="Lucas S."/>
            <person name="Copeland A."/>
            <person name="Lapidus A."/>
            <person name="Cheng J.-F."/>
            <person name="Bruce D."/>
            <person name="Goodwin L."/>
            <person name="Pitluck S."/>
            <person name="Clum A."/>
            <person name="Land M."/>
            <person name="Hauser L."/>
            <person name="Kyrpides N."/>
            <person name="Ivanova N."/>
            <person name="Chistoservova L."/>
            <person name="Kalyuzhnaya M."/>
            <person name="Woyke T."/>
        </authorList>
    </citation>
    <scope>NUCLEOTIDE SEQUENCE [LARGE SCALE GENOMIC DNA]</scope>
    <source>
        <strain evidence="3">301</strain>
    </source>
</reference>
<dbReference type="Pfam" id="PF01722">
    <property type="entry name" value="BolA"/>
    <property type="match status" value="1"/>
</dbReference>
<dbReference type="SUPFAM" id="SSF82657">
    <property type="entry name" value="BolA-like"/>
    <property type="match status" value="1"/>
</dbReference>
<evidence type="ECO:0000256" key="1">
    <source>
        <dbReference type="RuleBase" id="RU003860"/>
    </source>
</evidence>
<dbReference type="InterPro" id="IPR002634">
    <property type="entry name" value="BolA"/>
</dbReference>
<name>D7DPF1_METV0</name>
<comment type="similarity">
    <text evidence="1">Belongs to the BolA/IbaG family.</text>
</comment>
<dbReference type="Proteomes" id="UP000000383">
    <property type="component" value="Chromosome"/>
</dbReference>
<dbReference type="GO" id="GO:0016226">
    <property type="term" value="P:iron-sulfur cluster assembly"/>
    <property type="evidence" value="ECO:0007669"/>
    <property type="project" value="TreeGrafter"/>
</dbReference>
<accession>D7DPF1</accession>
<dbReference type="RefSeq" id="WP_013147511.1">
    <property type="nucleotide sequence ID" value="NC_014207.1"/>
</dbReference>
<sequence>MTLVEEITSRLQSLAPSTLQIEDESAMHAGHAGNTGGGHFKLKITSSHFSEKSQIMRHRIIYQALAELIPSKIHALSIHALAPDEL</sequence>
<dbReference type="PANTHER" id="PTHR46230:SF7">
    <property type="entry name" value="BOLA-LIKE PROTEIN 1"/>
    <property type="match status" value="1"/>
</dbReference>
<proteinExistence type="inferred from homology"/>
<dbReference type="KEGG" id="meh:M301_0811"/>
<dbReference type="Gene3D" id="3.30.300.90">
    <property type="entry name" value="BolA-like"/>
    <property type="match status" value="1"/>
</dbReference>
<dbReference type="HOGENOM" id="CLU_109462_2_1_4"/>
<organism evidence="2 3">
    <name type="scientific">Methylotenera versatilis (strain 301)</name>
    <dbReference type="NCBI Taxonomy" id="666681"/>
    <lineage>
        <taxon>Bacteria</taxon>
        <taxon>Pseudomonadati</taxon>
        <taxon>Pseudomonadota</taxon>
        <taxon>Betaproteobacteria</taxon>
        <taxon>Nitrosomonadales</taxon>
        <taxon>Methylophilaceae</taxon>
        <taxon>Methylotenera</taxon>
    </lineage>
</organism>
<evidence type="ECO:0000313" key="2">
    <source>
        <dbReference type="EMBL" id="ADI29195.1"/>
    </source>
</evidence>